<evidence type="ECO:0000313" key="2">
    <source>
        <dbReference type="Proteomes" id="UP000006038"/>
    </source>
</evidence>
<dbReference type="HOGENOM" id="CLU_2458388_0_0_1"/>
<dbReference type="AlphaFoldDB" id="J3MFF1"/>
<organism evidence="1">
    <name type="scientific">Oryza brachyantha</name>
    <name type="common">malo sina</name>
    <dbReference type="NCBI Taxonomy" id="4533"/>
    <lineage>
        <taxon>Eukaryota</taxon>
        <taxon>Viridiplantae</taxon>
        <taxon>Streptophyta</taxon>
        <taxon>Embryophyta</taxon>
        <taxon>Tracheophyta</taxon>
        <taxon>Spermatophyta</taxon>
        <taxon>Magnoliopsida</taxon>
        <taxon>Liliopsida</taxon>
        <taxon>Poales</taxon>
        <taxon>Poaceae</taxon>
        <taxon>BOP clade</taxon>
        <taxon>Oryzoideae</taxon>
        <taxon>Oryzeae</taxon>
        <taxon>Oryzinae</taxon>
        <taxon>Oryza</taxon>
    </lineage>
</organism>
<dbReference type="Gramene" id="OB06G27450.1">
    <property type="protein sequence ID" value="OB06G27450.1"/>
    <property type="gene ID" value="OB06G27450"/>
</dbReference>
<proteinExistence type="predicted"/>
<evidence type="ECO:0000313" key="1">
    <source>
        <dbReference type="EnsemblPlants" id="OB06G27450.1"/>
    </source>
</evidence>
<protein>
    <submittedName>
        <fullName evidence="1">Uncharacterized protein</fullName>
    </submittedName>
</protein>
<dbReference type="EnsemblPlants" id="OB06G27450.1">
    <property type="protein sequence ID" value="OB06G27450.1"/>
    <property type="gene ID" value="OB06G27450"/>
</dbReference>
<reference evidence="1" key="1">
    <citation type="journal article" date="2013" name="Nat. Commun.">
        <title>Whole-genome sequencing of Oryza brachyantha reveals mechanisms underlying Oryza genome evolution.</title>
        <authorList>
            <person name="Chen J."/>
            <person name="Huang Q."/>
            <person name="Gao D."/>
            <person name="Wang J."/>
            <person name="Lang Y."/>
            <person name="Liu T."/>
            <person name="Li B."/>
            <person name="Bai Z."/>
            <person name="Luis Goicoechea J."/>
            <person name="Liang C."/>
            <person name="Chen C."/>
            <person name="Zhang W."/>
            <person name="Sun S."/>
            <person name="Liao Y."/>
            <person name="Zhang X."/>
            <person name="Yang L."/>
            <person name="Song C."/>
            <person name="Wang M."/>
            <person name="Shi J."/>
            <person name="Liu G."/>
            <person name="Liu J."/>
            <person name="Zhou H."/>
            <person name="Zhou W."/>
            <person name="Yu Q."/>
            <person name="An N."/>
            <person name="Chen Y."/>
            <person name="Cai Q."/>
            <person name="Wang B."/>
            <person name="Liu B."/>
            <person name="Min J."/>
            <person name="Huang Y."/>
            <person name="Wu H."/>
            <person name="Li Z."/>
            <person name="Zhang Y."/>
            <person name="Yin Y."/>
            <person name="Song W."/>
            <person name="Jiang J."/>
            <person name="Jackson S.A."/>
            <person name="Wing R.A."/>
            <person name="Wang J."/>
            <person name="Chen M."/>
        </authorList>
    </citation>
    <scope>NUCLEOTIDE SEQUENCE [LARGE SCALE GENOMIC DNA]</scope>
    <source>
        <strain evidence="1">cv. IRGC 101232</strain>
    </source>
</reference>
<keyword evidence="2" id="KW-1185">Reference proteome</keyword>
<accession>J3MFF1</accession>
<sequence>MTLIITLNQQPCIEHDRHSISIGDTDHEQEKDGYVEKLKEMKRQREDPMSHCEDDTDIEDLYAQEDDGKDLAVAEVVALSSMTSIYLDQ</sequence>
<name>J3MFF1_ORYBR</name>
<dbReference type="Proteomes" id="UP000006038">
    <property type="component" value="Chromosome 6"/>
</dbReference>
<reference evidence="1" key="2">
    <citation type="submission" date="2013-04" db="UniProtKB">
        <authorList>
            <consortium name="EnsemblPlants"/>
        </authorList>
    </citation>
    <scope>IDENTIFICATION</scope>
</reference>